<proteinExistence type="predicted"/>
<feature type="chain" id="PRO_5039522733" description="Ig-like domain (Group 3)" evidence="1">
    <location>
        <begin position="25"/>
        <end position="246"/>
    </location>
</feature>
<dbReference type="Gene3D" id="2.60.120.380">
    <property type="match status" value="1"/>
</dbReference>
<dbReference type="RefSeq" id="WP_160878114.1">
    <property type="nucleotide sequence ID" value="NZ_WUEK01000006.1"/>
</dbReference>
<reference evidence="2 3" key="1">
    <citation type="submission" date="2019-12" db="EMBL/GenBank/DDBJ databases">
        <authorList>
            <person name="Kun Z."/>
        </authorList>
    </citation>
    <scope>NUCLEOTIDE SEQUENCE [LARGE SCALE GENOMIC DNA]</scope>
    <source>
        <strain evidence="2 3">YIM 123512</strain>
    </source>
</reference>
<dbReference type="Proteomes" id="UP000473325">
    <property type="component" value="Unassembled WGS sequence"/>
</dbReference>
<dbReference type="AlphaFoldDB" id="A0A6L7ERW4"/>
<evidence type="ECO:0000313" key="3">
    <source>
        <dbReference type="Proteomes" id="UP000473325"/>
    </source>
</evidence>
<protein>
    <recommendedName>
        <fullName evidence="4">Ig-like domain (Group 3)</fullName>
    </recommendedName>
</protein>
<accession>A0A6L7ERW4</accession>
<keyword evidence="1" id="KW-0732">Signal</keyword>
<comment type="caution">
    <text evidence="2">The sequence shown here is derived from an EMBL/GenBank/DDBJ whole genome shotgun (WGS) entry which is preliminary data.</text>
</comment>
<keyword evidence="3" id="KW-1185">Reference proteome</keyword>
<evidence type="ECO:0000256" key="1">
    <source>
        <dbReference type="SAM" id="SignalP"/>
    </source>
</evidence>
<evidence type="ECO:0000313" key="2">
    <source>
        <dbReference type="EMBL" id="MXG90187.1"/>
    </source>
</evidence>
<organism evidence="2 3">
    <name type="scientific">Nocardioides flavescens</name>
    <dbReference type="NCBI Taxonomy" id="2691959"/>
    <lineage>
        <taxon>Bacteria</taxon>
        <taxon>Bacillati</taxon>
        <taxon>Actinomycetota</taxon>
        <taxon>Actinomycetes</taxon>
        <taxon>Propionibacteriales</taxon>
        <taxon>Nocardioidaceae</taxon>
        <taxon>Nocardioides</taxon>
    </lineage>
</organism>
<evidence type="ECO:0008006" key="4">
    <source>
        <dbReference type="Google" id="ProtNLM"/>
    </source>
</evidence>
<gene>
    <name evidence="2" type="ORF">GRQ65_11555</name>
</gene>
<sequence length="246" mass="25196">MRRLVGTIVMALAGVALTAPAASADGGNYPSNAPLVASGATVTGGATAPQTVSPNSAGKSGVQYYKVAVGFGDRLTVDFATVTGDATALCVFAPTTTDFTVGSQNCLESGSTGSSGKAQLQFVAPTAGDYLLAISAYYYKPWAYSMTPYVAKTTTVEASAPATAKVGRKIKVAGQVSPGLAVPVKLQLKQRGVGWATVGEKTSAADGAFKLTYRTSGRGLYKMRVLFEGAPGYLGDTSGKIKVRVR</sequence>
<feature type="signal peptide" evidence="1">
    <location>
        <begin position="1"/>
        <end position="24"/>
    </location>
</feature>
<name>A0A6L7ERW4_9ACTN</name>
<dbReference type="EMBL" id="WUEK01000006">
    <property type="protein sequence ID" value="MXG90187.1"/>
    <property type="molecule type" value="Genomic_DNA"/>
</dbReference>